<dbReference type="EMBL" id="BAAAHB010000004">
    <property type="protein sequence ID" value="GAA0447947.1"/>
    <property type="molecule type" value="Genomic_DNA"/>
</dbReference>
<reference evidence="3" key="1">
    <citation type="journal article" date="2019" name="Int. J. Syst. Evol. Microbiol.">
        <title>The Global Catalogue of Microorganisms (GCM) 10K type strain sequencing project: providing services to taxonomists for standard genome sequencing and annotation.</title>
        <authorList>
            <consortium name="The Broad Institute Genomics Platform"/>
            <consortium name="The Broad Institute Genome Sequencing Center for Infectious Disease"/>
            <person name="Wu L."/>
            <person name="Ma J."/>
        </authorList>
    </citation>
    <scope>NUCLEOTIDE SEQUENCE [LARGE SCALE GENOMIC DNA]</scope>
    <source>
        <strain evidence="3">JCM 10649</strain>
    </source>
</reference>
<accession>A0ABP3JCV1</accession>
<organism evidence="2 3">
    <name type="scientific">Streptomyces stramineus</name>
    <dbReference type="NCBI Taxonomy" id="173861"/>
    <lineage>
        <taxon>Bacteria</taxon>
        <taxon>Bacillati</taxon>
        <taxon>Actinomycetota</taxon>
        <taxon>Actinomycetes</taxon>
        <taxon>Kitasatosporales</taxon>
        <taxon>Streptomycetaceae</taxon>
        <taxon>Streptomyces</taxon>
    </lineage>
</organism>
<dbReference type="InterPro" id="IPR021005">
    <property type="entry name" value="Znf_CGNR"/>
</dbReference>
<proteinExistence type="predicted"/>
<evidence type="ECO:0000313" key="2">
    <source>
        <dbReference type="EMBL" id="GAA0447947.1"/>
    </source>
</evidence>
<name>A0ABP3JCV1_9ACTN</name>
<dbReference type="PANTHER" id="PTHR35525">
    <property type="entry name" value="BLL6575 PROTEIN"/>
    <property type="match status" value="1"/>
</dbReference>
<evidence type="ECO:0000259" key="1">
    <source>
        <dbReference type="Pfam" id="PF11706"/>
    </source>
</evidence>
<dbReference type="Pfam" id="PF07336">
    <property type="entry name" value="ABATE"/>
    <property type="match status" value="1"/>
</dbReference>
<dbReference type="InterPro" id="IPR010852">
    <property type="entry name" value="ABATE"/>
</dbReference>
<evidence type="ECO:0000313" key="3">
    <source>
        <dbReference type="Proteomes" id="UP001499895"/>
    </source>
</evidence>
<dbReference type="Pfam" id="PF11706">
    <property type="entry name" value="zf-CGNR"/>
    <property type="match status" value="1"/>
</dbReference>
<dbReference type="PANTHER" id="PTHR35525:SF3">
    <property type="entry name" value="BLL6575 PROTEIN"/>
    <property type="match status" value="1"/>
</dbReference>
<dbReference type="SUPFAM" id="SSF160904">
    <property type="entry name" value="Jann2411-like"/>
    <property type="match status" value="1"/>
</dbReference>
<dbReference type="Gene3D" id="1.10.3300.10">
    <property type="entry name" value="Jann2411-like domain"/>
    <property type="match status" value="1"/>
</dbReference>
<comment type="caution">
    <text evidence="2">The sequence shown here is derived from an EMBL/GenBank/DDBJ whole genome shotgun (WGS) entry which is preliminary data.</text>
</comment>
<gene>
    <name evidence="2" type="ORF">GCM10009544_08440</name>
</gene>
<sequence length="195" mass="20803">MVRFTSYSEASVTLAEDLVNTYNIVRNIEKLPEVDGLSALFADHGMSPAAPLTEDDLAAAHRLRPVLREVFDAPDAPTAVTLLNRVLAEHHAVPHYTDHDGSWHLHVASPAASPVDQYAANAAMGLLAVVTTSGTERLHVCVGNRCAEVFVDTSRNQSRRFCSPLICGNRASAAAHRARRKAGDAQAAQAGASAN</sequence>
<dbReference type="InterPro" id="IPR023286">
    <property type="entry name" value="ABATE_dom_sf"/>
</dbReference>
<keyword evidence="3" id="KW-1185">Reference proteome</keyword>
<dbReference type="Proteomes" id="UP001499895">
    <property type="component" value="Unassembled WGS sequence"/>
</dbReference>
<feature type="domain" description="Zinc finger CGNR" evidence="1">
    <location>
        <begin position="137"/>
        <end position="180"/>
    </location>
</feature>
<protein>
    <submittedName>
        <fullName evidence="2">CGNR zinc finger domain-containing protein</fullName>
    </submittedName>
</protein>